<dbReference type="GO" id="GO:0004048">
    <property type="term" value="F:anthranilate phosphoribosyltransferase activity"/>
    <property type="evidence" value="ECO:0007669"/>
    <property type="project" value="UniProtKB-EC"/>
</dbReference>
<dbReference type="InterPro" id="IPR035902">
    <property type="entry name" value="Nuc_phospho_transferase"/>
</dbReference>
<dbReference type="PANTHER" id="PTHR43285">
    <property type="entry name" value="ANTHRANILATE PHOSPHORIBOSYLTRANSFERASE"/>
    <property type="match status" value="1"/>
</dbReference>
<dbReference type="SUPFAM" id="SSF52418">
    <property type="entry name" value="Nucleoside phosphorylase/phosphoribosyltransferase catalytic domain"/>
    <property type="match status" value="1"/>
</dbReference>
<dbReference type="GO" id="GO:0005829">
    <property type="term" value="C:cytosol"/>
    <property type="evidence" value="ECO:0007669"/>
    <property type="project" value="TreeGrafter"/>
</dbReference>
<feature type="domain" description="Glycosyl transferase family 3 N-terminal" evidence="9">
    <location>
        <begin position="8"/>
        <end position="68"/>
    </location>
</feature>
<keyword evidence="5" id="KW-0808">Transferase</keyword>
<dbReference type="Gene3D" id="3.40.1030.10">
    <property type="entry name" value="Nucleoside phosphorylase/phosphoribosyltransferase catalytic domain"/>
    <property type="match status" value="1"/>
</dbReference>
<reference evidence="10" key="1">
    <citation type="submission" date="2020-05" db="EMBL/GenBank/DDBJ databases">
        <authorList>
            <person name="Chiriac C."/>
            <person name="Salcher M."/>
            <person name="Ghai R."/>
            <person name="Kavagutti S V."/>
        </authorList>
    </citation>
    <scope>NUCLEOTIDE SEQUENCE</scope>
</reference>
<evidence type="ECO:0000256" key="1">
    <source>
        <dbReference type="ARBA" id="ARBA00004907"/>
    </source>
</evidence>
<keyword evidence="7" id="KW-0057">Aromatic amino acid biosynthesis</keyword>
<dbReference type="Gene3D" id="1.20.970.10">
    <property type="entry name" value="Transferase, Pyrimidine Nucleoside Phosphorylase, Chain C"/>
    <property type="match status" value="1"/>
</dbReference>
<name>A0A6J6FGL3_9ZZZZ</name>
<dbReference type="InterPro" id="IPR000312">
    <property type="entry name" value="Glycosyl_Trfase_fam3"/>
</dbReference>
<evidence type="ECO:0000259" key="8">
    <source>
        <dbReference type="Pfam" id="PF00591"/>
    </source>
</evidence>
<protein>
    <recommendedName>
        <fullName evidence="2">anthranilate phosphoribosyltransferase</fullName>
        <ecNumber evidence="2">2.4.2.18</ecNumber>
    </recommendedName>
</protein>
<comment type="pathway">
    <text evidence="1">Amino-acid biosynthesis; L-tryptophan biosynthesis; L-tryptophan from chorismate: step 2/5.</text>
</comment>
<dbReference type="FunFam" id="3.40.1030.10:FF:000002">
    <property type="entry name" value="Anthranilate phosphoribosyltransferase"/>
    <property type="match status" value="1"/>
</dbReference>
<evidence type="ECO:0000259" key="9">
    <source>
        <dbReference type="Pfam" id="PF02885"/>
    </source>
</evidence>
<dbReference type="GO" id="GO:0000162">
    <property type="term" value="P:L-tryptophan biosynthetic process"/>
    <property type="evidence" value="ECO:0007669"/>
    <property type="project" value="UniProtKB-KW"/>
</dbReference>
<dbReference type="AlphaFoldDB" id="A0A6J6FGL3"/>
<dbReference type="InterPro" id="IPR017459">
    <property type="entry name" value="Glycosyl_Trfase_fam3_N_dom"/>
</dbReference>
<dbReference type="HAMAP" id="MF_00211">
    <property type="entry name" value="TrpD"/>
    <property type="match status" value="1"/>
</dbReference>
<keyword evidence="3" id="KW-0028">Amino-acid biosynthesis</keyword>
<evidence type="ECO:0000256" key="4">
    <source>
        <dbReference type="ARBA" id="ARBA00022676"/>
    </source>
</evidence>
<dbReference type="EC" id="2.4.2.18" evidence="2"/>
<dbReference type="InterPro" id="IPR036320">
    <property type="entry name" value="Glycosyl_Trfase_fam3_N_dom_sf"/>
</dbReference>
<dbReference type="EMBL" id="CAEZUI010000005">
    <property type="protein sequence ID" value="CAB4588021.1"/>
    <property type="molecule type" value="Genomic_DNA"/>
</dbReference>
<dbReference type="SUPFAM" id="SSF47648">
    <property type="entry name" value="Nucleoside phosphorylase/phosphoribosyltransferase N-terminal domain"/>
    <property type="match status" value="1"/>
</dbReference>
<proteinExistence type="inferred from homology"/>
<gene>
    <name evidence="10" type="ORF">UFOPK1807_00098</name>
</gene>
<evidence type="ECO:0000256" key="2">
    <source>
        <dbReference type="ARBA" id="ARBA00011948"/>
    </source>
</evidence>
<sequence length="353" mass="37090">MTLLWNEFIVRMESGLDLESSEIQSVLDAILREEADLESIKAFLLALHRKGASADEVSALVEQLYRHATPISIKERAVDTVGTGGDGAHTINISSTAAIVAAAAGARVVKHGSRAVSSKSGASDFYGALGIAYDLGAAGVERTVRELGIGFCFAPVFHPAMKNAAPARKALGTPTVFNFLGPLANPARPQAAAIGVADERIHLVMAQVMAAKGCDGFVFRGDDGLDEITLDGATSVLSIGKNSISSDRIDARDFGLDAAPISAVKGGDGQENADITRRIFAGERGAYRDIVLLNTAATIAAFDGELDLSLHERIEKSMPSAIDSIDSGKATDLLHRWAVLSTEISLADSSSER</sequence>
<dbReference type="Pfam" id="PF02885">
    <property type="entry name" value="Glycos_trans_3N"/>
    <property type="match status" value="1"/>
</dbReference>
<dbReference type="InterPro" id="IPR005940">
    <property type="entry name" value="Anthranilate_Pribosyl_Tfrase"/>
</dbReference>
<feature type="domain" description="Glycosyl transferase family 3" evidence="8">
    <location>
        <begin position="75"/>
        <end position="330"/>
    </location>
</feature>
<dbReference type="Pfam" id="PF00591">
    <property type="entry name" value="Glycos_transf_3"/>
    <property type="match status" value="1"/>
</dbReference>
<keyword evidence="6" id="KW-0822">Tryptophan biosynthesis</keyword>
<dbReference type="NCBIfam" id="TIGR01245">
    <property type="entry name" value="trpD"/>
    <property type="match status" value="1"/>
</dbReference>
<accession>A0A6J6FGL3</accession>
<evidence type="ECO:0000256" key="7">
    <source>
        <dbReference type="ARBA" id="ARBA00023141"/>
    </source>
</evidence>
<evidence type="ECO:0000256" key="5">
    <source>
        <dbReference type="ARBA" id="ARBA00022679"/>
    </source>
</evidence>
<organism evidence="10">
    <name type="scientific">freshwater metagenome</name>
    <dbReference type="NCBI Taxonomy" id="449393"/>
    <lineage>
        <taxon>unclassified sequences</taxon>
        <taxon>metagenomes</taxon>
        <taxon>ecological metagenomes</taxon>
    </lineage>
</organism>
<dbReference type="PANTHER" id="PTHR43285:SF2">
    <property type="entry name" value="ANTHRANILATE PHOSPHORIBOSYLTRANSFERASE"/>
    <property type="match status" value="1"/>
</dbReference>
<evidence type="ECO:0000313" key="10">
    <source>
        <dbReference type="EMBL" id="CAB4588021.1"/>
    </source>
</evidence>
<keyword evidence="4" id="KW-0328">Glycosyltransferase</keyword>
<evidence type="ECO:0000256" key="3">
    <source>
        <dbReference type="ARBA" id="ARBA00022605"/>
    </source>
</evidence>
<evidence type="ECO:0000256" key="6">
    <source>
        <dbReference type="ARBA" id="ARBA00022822"/>
    </source>
</evidence>